<keyword evidence="3" id="KW-1185">Reference proteome</keyword>
<feature type="transmembrane region" description="Helical" evidence="1">
    <location>
        <begin position="6"/>
        <end position="27"/>
    </location>
</feature>
<dbReference type="EMBL" id="CP106735">
    <property type="protein sequence ID" value="UXX80884.1"/>
    <property type="molecule type" value="Genomic_DNA"/>
</dbReference>
<protein>
    <submittedName>
        <fullName evidence="2">Uncharacterized protein</fullName>
    </submittedName>
</protein>
<name>A0ABY6D509_9BACT</name>
<accession>A0ABY6D509</accession>
<proteinExistence type="predicted"/>
<dbReference type="RefSeq" id="WP_263052613.1">
    <property type="nucleotide sequence ID" value="NZ_CP106735.1"/>
</dbReference>
<organism evidence="2 3">
    <name type="scientific">Reichenbachiella carrageenanivorans</name>
    <dbReference type="NCBI Taxonomy" id="2979869"/>
    <lineage>
        <taxon>Bacteria</taxon>
        <taxon>Pseudomonadati</taxon>
        <taxon>Bacteroidota</taxon>
        <taxon>Cytophagia</taxon>
        <taxon>Cytophagales</taxon>
        <taxon>Reichenbachiellaceae</taxon>
        <taxon>Reichenbachiella</taxon>
    </lineage>
</organism>
<feature type="transmembrane region" description="Helical" evidence="1">
    <location>
        <begin position="135"/>
        <end position="153"/>
    </location>
</feature>
<keyword evidence="1" id="KW-1133">Transmembrane helix</keyword>
<evidence type="ECO:0000313" key="2">
    <source>
        <dbReference type="EMBL" id="UXX80884.1"/>
    </source>
</evidence>
<reference evidence="2" key="1">
    <citation type="submission" date="2022-10" db="EMBL/GenBank/DDBJ databases">
        <title>Comparative genomics and taxonomic characterization of three novel marine species of genus Reichenbachiella exhibiting antioxidant and polysaccharide degradation activities.</title>
        <authorList>
            <person name="Muhammad N."/>
            <person name="Lee Y.-J."/>
            <person name="Ko J."/>
            <person name="Kim S.-G."/>
        </authorList>
    </citation>
    <scope>NUCLEOTIDE SEQUENCE</scope>
    <source>
        <strain evidence="2">Wsw4-B4</strain>
    </source>
</reference>
<feature type="transmembrane region" description="Helical" evidence="1">
    <location>
        <begin position="245"/>
        <end position="270"/>
    </location>
</feature>
<feature type="transmembrane region" description="Helical" evidence="1">
    <location>
        <begin position="191"/>
        <end position="216"/>
    </location>
</feature>
<sequence>MINETFISNTLASFIAGITSGVILMYLTKLFSQNKHTTGTNYSMKQVKSIQIELDQSKRTSIHHHHPSKKSNHTDDGGSMLILIIAGCLFLTYLFVRYMDEIIITYQYLLATIVTFLILTLIHQYKLKVINGSDWILFMVFSALISMFNFYLLQLVRDPYIQEYSVSQNMLLASADTFSSFILDGGYKATWLMYQMFGMVLLLISVVVLLPVLIYYNVSIRLIQHRNNSMFLWFNKITRNFSKPIHILFISATLNLLSFLLISGLAHHWLTD</sequence>
<gene>
    <name evidence="2" type="ORF">N7E81_07195</name>
</gene>
<evidence type="ECO:0000313" key="3">
    <source>
        <dbReference type="Proteomes" id="UP001062165"/>
    </source>
</evidence>
<feature type="transmembrane region" description="Helical" evidence="1">
    <location>
        <begin position="102"/>
        <end position="123"/>
    </location>
</feature>
<evidence type="ECO:0000256" key="1">
    <source>
        <dbReference type="SAM" id="Phobius"/>
    </source>
</evidence>
<feature type="transmembrane region" description="Helical" evidence="1">
    <location>
        <begin position="78"/>
        <end position="96"/>
    </location>
</feature>
<dbReference type="Proteomes" id="UP001062165">
    <property type="component" value="Chromosome"/>
</dbReference>
<keyword evidence="1" id="KW-0472">Membrane</keyword>
<keyword evidence="1" id="KW-0812">Transmembrane</keyword>